<geneLocation type="mitochondrion" evidence="2"/>
<protein>
    <submittedName>
        <fullName evidence="2">NADH dehydrogenase subunit 6</fullName>
    </submittedName>
</protein>
<feature type="transmembrane region" description="Helical" evidence="1">
    <location>
        <begin position="126"/>
        <end position="149"/>
    </location>
</feature>
<accession>A0A9Y1LXS4</accession>
<evidence type="ECO:0000256" key="1">
    <source>
        <dbReference type="SAM" id="Phobius"/>
    </source>
</evidence>
<keyword evidence="1" id="KW-0472">Membrane</keyword>
<proteinExistence type="predicted"/>
<feature type="transmembrane region" description="Helical" evidence="1">
    <location>
        <begin position="48"/>
        <end position="72"/>
    </location>
</feature>
<name>A0A9Y1LXS4_9HEMI</name>
<keyword evidence="1" id="KW-0812">Transmembrane</keyword>
<keyword evidence="1" id="KW-1133">Transmembrane helix</keyword>
<keyword evidence="2" id="KW-0496">Mitochondrion</keyword>
<feature type="transmembrane region" description="Helical" evidence="1">
    <location>
        <begin position="20"/>
        <end position="42"/>
    </location>
</feature>
<dbReference type="EMBL" id="OQ434040">
    <property type="protein sequence ID" value="WET58372.1"/>
    <property type="molecule type" value="Genomic_DNA"/>
</dbReference>
<gene>
    <name evidence="2" type="primary">nad6</name>
</gene>
<feature type="transmembrane region" description="Helical" evidence="1">
    <location>
        <begin position="84"/>
        <end position="106"/>
    </location>
</feature>
<reference evidence="2" key="1">
    <citation type="submission" date="2023-02" db="EMBL/GenBank/DDBJ databases">
        <title>The complete mitochondrion genome of Trioza frangulae.</title>
        <authorList>
            <person name="Lu F."/>
        </authorList>
    </citation>
    <scope>NUCLEOTIDE SEQUENCE</scope>
</reference>
<organism evidence="2">
    <name type="scientific">Trioza frangulae</name>
    <dbReference type="NCBI Taxonomy" id="3035953"/>
    <lineage>
        <taxon>Eukaryota</taxon>
        <taxon>Metazoa</taxon>
        <taxon>Ecdysozoa</taxon>
        <taxon>Arthropoda</taxon>
        <taxon>Hexapoda</taxon>
        <taxon>Insecta</taxon>
        <taxon>Pterygota</taxon>
        <taxon>Neoptera</taxon>
        <taxon>Paraneoptera</taxon>
        <taxon>Hemiptera</taxon>
        <taxon>Sternorrhyncha</taxon>
        <taxon>Psylloidea</taxon>
        <taxon>Triozidae</taxon>
        <taxon>Trioza</taxon>
    </lineage>
</organism>
<dbReference type="AlphaFoldDB" id="A0A9Y1LXS4"/>
<evidence type="ECO:0000313" key="2">
    <source>
        <dbReference type="EMBL" id="WET58372.1"/>
    </source>
</evidence>
<sequence>MVKIILSFMMILSSIMMNFLHPLPLGLMILIQTILICFITRILTFSSWMPLTMFLVMVGGLMIIFIYVASVCSNKKFNMIKTKLYLFYTFIPLVIIFNQSLPINFFDSIQLSDNFNFEFIKLFMPVNLSSSMFMFLYLLIALIIMVNLLNVSKGPLRKKY</sequence>